<keyword evidence="2" id="KW-1185">Reference proteome</keyword>
<sequence>MPCCQYIISGNKIEVFSVERQVDNNMVCEIQNHEQNPKIHVISVEIIKPIISNNVLSPNSICEASTHETNSDRDFLEILENCENSISLNEKDIIAKANSNTISFYDSSVLINTSSSTRVDISEIVHTTDDDIKIEEYFMKGNQICNRKDFTKCIEDMLKQTSV</sequence>
<reference evidence="1 2" key="1">
    <citation type="journal article" date="2015" name="Nat. Commun.">
        <title>Lucilia cuprina genome unlocks parasitic fly biology to underpin future interventions.</title>
        <authorList>
            <person name="Anstead C.A."/>
            <person name="Korhonen P.K."/>
            <person name="Young N.D."/>
            <person name="Hall R.S."/>
            <person name="Jex A.R."/>
            <person name="Murali S.C."/>
            <person name="Hughes D.S."/>
            <person name="Lee S.F."/>
            <person name="Perry T."/>
            <person name="Stroehlein A.J."/>
            <person name="Ansell B.R."/>
            <person name="Breugelmans B."/>
            <person name="Hofmann A."/>
            <person name="Qu J."/>
            <person name="Dugan S."/>
            <person name="Lee S.L."/>
            <person name="Chao H."/>
            <person name="Dinh H."/>
            <person name="Han Y."/>
            <person name="Doddapaneni H.V."/>
            <person name="Worley K.C."/>
            <person name="Muzny D.M."/>
            <person name="Ioannidis P."/>
            <person name="Waterhouse R.M."/>
            <person name="Zdobnov E.M."/>
            <person name="James P.J."/>
            <person name="Bagnall N.H."/>
            <person name="Kotze A.C."/>
            <person name="Gibbs R.A."/>
            <person name="Richards S."/>
            <person name="Batterham P."/>
            <person name="Gasser R.B."/>
        </authorList>
    </citation>
    <scope>NUCLEOTIDE SEQUENCE [LARGE SCALE GENOMIC DNA]</scope>
    <source>
        <strain evidence="1 2">LS</strain>
        <tissue evidence="1">Full body</tissue>
    </source>
</reference>
<comment type="caution">
    <text evidence="1">The sequence shown here is derived from an EMBL/GenBank/DDBJ whole genome shotgun (WGS) entry which is preliminary data.</text>
</comment>
<gene>
    <name evidence="1" type="ORF">FF38_00353</name>
</gene>
<dbReference type="AlphaFoldDB" id="A0A0L0CCS2"/>
<name>A0A0L0CCS2_LUCCU</name>
<dbReference type="Proteomes" id="UP000037069">
    <property type="component" value="Unassembled WGS sequence"/>
</dbReference>
<organism evidence="1 2">
    <name type="scientific">Lucilia cuprina</name>
    <name type="common">Green bottle fly</name>
    <name type="synonym">Australian sheep blowfly</name>
    <dbReference type="NCBI Taxonomy" id="7375"/>
    <lineage>
        <taxon>Eukaryota</taxon>
        <taxon>Metazoa</taxon>
        <taxon>Ecdysozoa</taxon>
        <taxon>Arthropoda</taxon>
        <taxon>Hexapoda</taxon>
        <taxon>Insecta</taxon>
        <taxon>Pterygota</taxon>
        <taxon>Neoptera</taxon>
        <taxon>Endopterygota</taxon>
        <taxon>Diptera</taxon>
        <taxon>Brachycera</taxon>
        <taxon>Muscomorpha</taxon>
        <taxon>Oestroidea</taxon>
        <taxon>Calliphoridae</taxon>
        <taxon>Luciliinae</taxon>
        <taxon>Lucilia</taxon>
    </lineage>
</organism>
<proteinExistence type="predicted"/>
<dbReference type="EMBL" id="JRES01000580">
    <property type="protein sequence ID" value="KNC30050.1"/>
    <property type="molecule type" value="Genomic_DNA"/>
</dbReference>
<protein>
    <submittedName>
        <fullName evidence="1">Uncharacterized protein</fullName>
    </submittedName>
</protein>
<evidence type="ECO:0000313" key="1">
    <source>
        <dbReference type="EMBL" id="KNC30050.1"/>
    </source>
</evidence>
<accession>A0A0L0CCS2</accession>
<evidence type="ECO:0000313" key="2">
    <source>
        <dbReference type="Proteomes" id="UP000037069"/>
    </source>
</evidence>